<organism evidence="2 3">
    <name type="scientific">Electrophorus voltai</name>
    <dbReference type="NCBI Taxonomy" id="2609070"/>
    <lineage>
        <taxon>Eukaryota</taxon>
        <taxon>Metazoa</taxon>
        <taxon>Chordata</taxon>
        <taxon>Craniata</taxon>
        <taxon>Vertebrata</taxon>
        <taxon>Euteleostomi</taxon>
        <taxon>Actinopterygii</taxon>
        <taxon>Neopterygii</taxon>
        <taxon>Teleostei</taxon>
        <taxon>Ostariophysi</taxon>
        <taxon>Gymnotiformes</taxon>
        <taxon>Gymnotoidei</taxon>
        <taxon>Gymnotidae</taxon>
        <taxon>Electrophorus</taxon>
    </lineage>
</organism>
<dbReference type="AlphaFoldDB" id="A0AAD8ZER4"/>
<evidence type="ECO:0000313" key="2">
    <source>
        <dbReference type="EMBL" id="KAK1797721.1"/>
    </source>
</evidence>
<feature type="non-terminal residue" evidence="2">
    <location>
        <position position="1"/>
    </location>
</feature>
<feature type="region of interest" description="Disordered" evidence="1">
    <location>
        <begin position="1"/>
        <end position="52"/>
    </location>
</feature>
<dbReference type="Proteomes" id="UP001239994">
    <property type="component" value="Unassembled WGS sequence"/>
</dbReference>
<keyword evidence="3" id="KW-1185">Reference proteome</keyword>
<comment type="caution">
    <text evidence="2">The sequence shown here is derived from an EMBL/GenBank/DDBJ whole genome shotgun (WGS) entry which is preliminary data.</text>
</comment>
<gene>
    <name evidence="2" type="ORF">P4O66_008093</name>
</gene>
<proteinExistence type="predicted"/>
<protein>
    <submittedName>
        <fullName evidence="2">Uncharacterized protein</fullName>
    </submittedName>
</protein>
<name>A0AAD8ZER4_9TELE</name>
<reference evidence="2" key="1">
    <citation type="submission" date="2023-03" db="EMBL/GenBank/DDBJ databases">
        <title>Electrophorus voltai genome.</title>
        <authorList>
            <person name="Bian C."/>
        </authorList>
    </citation>
    <scope>NUCLEOTIDE SEQUENCE</scope>
    <source>
        <strain evidence="2">CB-2022</strain>
        <tissue evidence="2">Muscle</tissue>
    </source>
</reference>
<evidence type="ECO:0000313" key="3">
    <source>
        <dbReference type="Proteomes" id="UP001239994"/>
    </source>
</evidence>
<dbReference type="EMBL" id="JAROKS010000013">
    <property type="protein sequence ID" value="KAK1797721.1"/>
    <property type="molecule type" value="Genomic_DNA"/>
</dbReference>
<evidence type="ECO:0000256" key="1">
    <source>
        <dbReference type="SAM" id="MobiDB-lite"/>
    </source>
</evidence>
<sequence>KTMAAFNKNCKKPVPNVSPVAGRHASQHLHRAGEDSMMTGEGVAGRGQAPDENEEVMRTLLIHQERQRPGGRSR</sequence>
<accession>A0AAD8ZER4</accession>